<reference evidence="4 5" key="1">
    <citation type="journal article" date="2019" name="Int. J. Syst. Evol. Microbiol.">
        <title>The Global Catalogue of Microorganisms (GCM) 10K type strain sequencing project: providing services to taxonomists for standard genome sequencing and annotation.</title>
        <authorList>
            <consortium name="The Broad Institute Genomics Platform"/>
            <consortium name="The Broad Institute Genome Sequencing Center for Infectious Disease"/>
            <person name="Wu L."/>
            <person name="Ma J."/>
        </authorList>
    </citation>
    <scope>NUCLEOTIDE SEQUENCE [LARGE SCALE GENOMIC DNA]</scope>
    <source>
        <strain evidence="4 5">JCM 13378</strain>
    </source>
</reference>
<keyword evidence="1" id="KW-0802">TPR repeat</keyword>
<proteinExistence type="predicted"/>
<feature type="transmembrane region" description="Helical" evidence="3">
    <location>
        <begin position="60"/>
        <end position="80"/>
    </location>
</feature>
<dbReference type="Proteomes" id="UP001501757">
    <property type="component" value="Unassembled WGS sequence"/>
</dbReference>
<feature type="region of interest" description="Disordered" evidence="2">
    <location>
        <begin position="91"/>
        <end position="185"/>
    </location>
</feature>
<dbReference type="Pfam" id="PF14559">
    <property type="entry name" value="TPR_19"/>
    <property type="match status" value="1"/>
</dbReference>
<dbReference type="SUPFAM" id="SSF48452">
    <property type="entry name" value="TPR-like"/>
    <property type="match status" value="1"/>
</dbReference>
<dbReference type="InterPro" id="IPR019734">
    <property type="entry name" value="TPR_rpt"/>
</dbReference>
<sequence length="374" mass="41534">MADLVIGVALLGFVSRSGLLAVGKIFMSVVNKMLQDLEKRQVAGNDYRGEYQPPARRRSLWWLFGVLPLGLLLLLSVWLAPHWLDFSTAPTPYQGSEQPQPQPQSQPTANTEAQSLAASIPGEDKPEAPIQPAPQQSAPNSDATENAVVPEPDVATSNVAEPIEQKRESTPKGQLSISARTPERDRGWAELKARAKIALDEKRNADAERLLMQMLEMRPDAHGVRQHLAELLFAQGKSALARKLLEDGLQQDADDYRTRLMLARLLIVEKLPEQALTVLMAKQPALVSGADYYALRGQIAQQQGMINQAVADYQRLTQFQPDKPEWRLGLAVSLDQMGQFAEARAHYLWLSRDSRLSAPLLAFVEQRLRALGEE</sequence>
<dbReference type="EMBL" id="BAAAEI010000031">
    <property type="protein sequence ID" value="GAA0374009.1"/>
    <property type="molecule type" value="Genomic_DNA"/>
</dbReference>
<evidence type="ECO:0000256" key="3">
    <source>
        <dbReference type="SAM" id="Phobius"/>
    </source>
</evidence>
<feature type="compositionally biased region" description="Polar residues" evidence="2">
    <location>
        <begin position="108"/>
        <end position="117"/>
    </location>
</feature>
<dbReference type="PROSITE" id="PS50005">
    <property type="entry name" value="TPR"/>
    <property type="match status" value="1"/>
</dbReference>
<feature type="repeat" description="TPR" evidence="1">
    <location>
        <begin position="290"/>
        <end position="323"/>
    </location>
</feature>
<evidence type="ECO:0000256" key="1">
    <source>
        <dbReference type="PROSITE-ProRule" id="PRU00339"/>
    </source>
</evidence>
<feature type="compositionally biased region" description="Low complexity" evidence="2">
    <location>
        <begin position="128"/>
        <end position="139"/>
    </location>
</feature>
<organism evidence="4 5">
    <name type="scientific">Bowmanella denitrificans</name>
    <dbReference type="NCBI Taxonomy" id="366582"/>
    <lineage>
        <taxon>Bacteria</taxon>
        <taxon>Pseudomonadati</taxon>
        <taxon>Pseudomonadota</taxon>
        <taxon>Gammaproteobacteria</taxon>
        <taxon>Alteromonadales</taxon>
        <taxon>Alteromonadaceae</taxon>
        <taxon>Bowmanella</taxon>
    </lineage>
</organism>
<name>A0ABN0XVI1_9ALTE</name>
<accession>A0ABN0XVI1</accession>
<dbReference type="InterPro" id="IPR011990">
    <property type="entry name" value="TPR-like_helical_dom_sf"/>
</dbReference>
<dbReference type="Gene3D" id="1.25.40.10">
    <property type="entry name" value="Tetratricopeptide repeat domain"/>
    <property type="match status" value="2"/>
</dbReference>
<evidence type="ECO:0008006" key="6">
    <source>
        <dbReference type="Google" id="ProtNLM"/>
    </source>
</evidence>
<protein>
    <recommendedName>
        <fullName evidence="6">Tetratricopeptide repeat protein</fullName>
    </recommendedName>
</protein>
<evidence type="ECO:0000256" key="2">
    <source>
        <dbReference type="SAM" id="MobiDB-lite"/>
    </source>
</evidence>
<dbReference type="SMART" id="SM00028">
    <property type="entry name" value="TPR"/>
    <property type="match status" value="3"/>
</dbReference>
<evidence type="ECO:0000313" key="5">
    <source>
        <dbReference type="Proteomes" id="UP001501757"/>
    </source>
</evidence>
<keyword evidence="3" id="KW-0472">Membrane</keyword>
<keyword evidence="3" id="KW-1133">Transmembrane helix</keyword>
<comment type="caution">
    <text evidence="4">The sequence shown here is derived from an EMBL/GenBank/DDBJ whole genome shotgun (WGS) entry which is preliminary data.</text>
</comment>
<keyword evidence="3" id="KW-0812">Transmembrane</keyword>
<dbReference type="RefSeq" id="WP_343847438.1">
    <property type="nucleotide sequence ID" value="NZ_BAAAEI010000031.1"/>
</dbReference>
<keyword evidence="5" id="KW-1185">Reference proteome</keyword>
<dbReference type="Pfam" id="PF13432">
    <property type="entry name" value="TPR_16"/>
    <property type="match status" value="1"/>
</dbReference>
<evidence type="ECO:0000313" key="4">
    <source>
        <dbReference type="EMBL" id="GAA0374009.1"/>
    </source>
</evidence>
<gene>
    <name evidence="4" type="ORF">GCM10009092_42800</name>
</gene>